<dbReference type="AlphaFoldDB" id="A0A857CCX4"/>
<dbReference type="Pfam" id="PF03466">
    <property type="entry name" value="LysR_substrate"/>
    <property type="match status" value="1"/>
</dbReference>
<evidence type="ECO:0000256" key="1">
    <source>
        <dbReference type="ARBA" id="ARBA00009437"/>
    </source>
</evidence>
<evidence type="ECO:0000256" key="5">
    <source>
        <dbReference type="ARBA" id="ARBA00023163"/>
    </source>
</evidence>
<dbReference type="CDD" id="cd08417">
    <property type="entry name" value="PBP2_Nitroaromatics_like"/>
    <property type="match status" value="1"/>
</dbReference>
<accession>A0A857CCX4</accession>
<reference evidence="7 8" key="1">
    <citation type="submission" date="2019-12" db="EMBL/GenBank/DDBJ databases">
        <title>The genome of Stappia indica PHM037.</title>
        <authorList>
            <person name="Kacar D."/>
            <person name="Galan B."/>
            <person name="Canedo L."/>
            <person name="Rodriguez P."/>
            <person name="de la Calle F."/>
            <person name="Garcia J.L."/>
        </authorList>
    </citation>
    <scope>NUCLEOTIDE SEQUENCE [LARGE SCALE GENOMIC DNA]</scope>
    <source>
        <strain evidence="7 8">PHM037</strain>
    </source>
</reference>
<dbReference type="KEGG" id="siw:GH266_20910"/>
<gene>
    <name evidence="7" type="ORF">GH266_20910</name>
</gene>
<dbReference type="Proteomes" id="UP000435648">
    <property type="component" value="Chromosome"/>
</dbReference>
<keyword evidence="3" id="KW-0805">Transcription regulation</keyword>
<dbReference type="InterPro" id="IPR005119">
    <property type="entry name" value="LysR_subst-bd"/>
</dbReference>
<evidence type="ECO:0000259" key="6">
    <source>
        <dbReference type="PROSITE" id="PS50931"/>
    </source>
</evidence>
<keyword evidence="2" id="KW-0536">Nodulation</keyword>
<sequence length="299" mass="32111">MNLRSVDLNLLVILDALLDEAHVSRAAERLGLTQPAVSAALQRCRGLFGDELLERGRGTMRRTERAETLRAPLKTLLAGVVEMVDPTPTPLAKIHQTLKISMADYPAVLVMQPLMAHLGRTAPGIDLVLQPWQGADAARAGLVAGSSDLALSVFPPAEDDLVRTELVSEYYVVAMRADHPAAREFDLGAWLAHPHVLVSGRGDTRGPLDTALAAKGLRRRVGVVVPTFQMVPGLLAGSDLIAMLPSRCLPPASGLATFAPPVPVPGFVLHLAWHTRRNGDTALRYVAQVLAEIMVSDFC</sequence>
<dbReference type="RefSeq" id="WP_158195562.1">
    <property type="nucleotide sequence ID" value="NZ_CP046908.1"/>
</dbReference>
<dbReference type="OrthoDB" id="9811588at2"/>
<keyword evidence="4" id="KW-0238">DNA-binding</keyword>
<protein>
    <submittedName>
        <fullName evidence="7">LysR family transcriptional regulator</fullName>
    </submittedName>
</protein>
<dbReference type="Gene3D" id="3.40.190.10">
    <property type="entry name" value="Periplasmic binding protein-like II"/>
    <property type="match status" value="2"/>
</dbReference>
<dbReference type="PANTHER" id="PTHR30118">
    <property type="entry name" value="HTH-TYPE TRANSCRIPTIONAL REGULATOR LEUO-RELATED"/>
    <property type="match status" value="1"/>
</dbReference>
<dbReference type="InterPro" id="IPR036390">
    <property type="entry name" value="WH_DNA-bd_sf"/>
</dbReference>
<evidence type="ECO:0000256" key="2">
    <source>
        <dbReference type="ARBA" id="ARBA00022458"/>
    </source>
</evidence>
<dbReference type="InterPro" id="IPR037402">
    <property type="entry name" value="YidZ_PBP2"/>
</dbReference>
<dbReference type="InterPro" id="IPR036388">
    <property type="entry name" value="WH-like_DNA-bd_sf"/>
</dbReference>
<dbReference type="Pfam" id="PF00126">
    <property type="entry name" value="HTH_1"/>
    <property type="match status" value="1"/>
</dbReference>
<dbReference type="PANTHER" id="PTHR30118:SF15">
    <property type="entry name" value="TRANSCRIPTIONAL REGULATORY PROTEIN"/>
    <property type="match status" value="1"/>
</dbReference>
<evidence type="ECO:0000313" key="7">
    <source>
        <dbReference type="EMBL" id="QGZ36739.1"/>
    </source>
</evidence>
<dbReference type="PROSITE" id="PS50931">
    <property type="entry name" value="HTH_LYSR"/>
    <property type="match status" value="1"/>
</dbReference>
<dbReference type="Gene3D" id="1.10.10.10">
    <property type="entry name" value="Winged helix-like DNA-binding domain superfamily/Winged helix DNA-binding domain"/>
    <property type="match status" value="1"/>
</dbReference>
<dbReference type="GO" id="GO:0003677">
    <property type="term" value="F:DNA binding"/>
    <property type="evidence" value="ECO:0007669"/>
    <property type="project" value="UniProtKB-KW"/>
</dbReference>
<proteinExistence type="inferred from homology"/>
<dbReference type="SUPFAM" id="SSF46785">
    <property type="entry name" value="Winged helix' DNA-binding domain"/>
    <property type="match status" value="1"/>
</dbReference>
<feature type="domain" description="HTH lysR-type" evidence="6">
    <location>
        <begin position="6"/>
        <end position="63"/>
    </location>
</feature>
<dbReference type="SUPFAM" id="SSF53850">
    <property type="entry name" value="Periplasmic binding protein-like II"/>
    <property type="match status" value="1"/>
</dbReference>
<dbReference type="InterPro" id="IPR000847">
    <property type="entry name" value="LysR_HTH_N"/>
</dbReference>
<dbReference type="GO" id="GO:0003700">
    <property type="term" value="F:DNA-binding transcription factor activity"/>
    <property type="evidence" value="ECO:0007669"/>
    <property type="project" value="InterPro"/>
</dbReference>
<dbReference type="PRINTS" id="PR00039">
    <property type="entry name" value="HTHLYSR"/>
</dbReference>
<organism evidence="7 8">
    <name type="scientific">Stappia indica</name>
    <dbReference type="NCBI Taxonomy" id="538381"/>
    <lineage>
        <taxon>Bacteria</taxon>
        <taxon>Pseudomonadati</taxon>
        <taxon>Pseudomonadota</taxon>
        <taxon>Alphaproteobacteria</taxon>
        <taxon>Hyphomicrobiales</taxon>
        <taxon>Stappiaceae</taxon>
        <taxon>Stappia</taxon>
    </lineage>
</organism>
<name>A0A857CCX4_9HYPH</name>
<comment type="similarity">
    <text evidence="1">Belongs to the LysR transcriptional regulatory family.</text>
</comment>
<evidence type="ECO:0000256" key="4">
    <source>
        <dbReference type="ARBA" id="ARBA00023125"/>
    </source>
</evidence>
<keyword evidence="5" id="KW-0804">Transcription</keyword>
<dbReference type="EMBL" id="CP046908">
    <property type="protein sequence ID" value="QGZ36739.1"/>
    <property type="molecule type" value="Genomic_DNA"/>
</dbReference>
<dbReference type="InterPro" id="IPR050389">
    <property type="entry name" value="LysR-type_TF"/>
</dbReference>
<evidence type="ECO:0000256" key="3">
    <source>
        <dbReference type="ARBA" id="ARBA00023015"/>
    </source>
</evidence>
<evidence type="ECO:0000313" key="8">
    <source>
        <dbReference type="Proteomes" id="UP000435648"/>
    </source>
</evidence>